<dbReference type="InterPro" id="IPR051052">
    <property type="entry name" value="Diverse_substrate_MTase"/>
</dbReference>
<dbReference type="EMBL" id="BAAAQN010000046">
    <property type="protein sequence ID" value="GAA2048744.1"/>
    <property type="molecule type" value="Genomic_DNA"/>
</dbReference>
<dbReference type="CDD" id="cd02440">
    <property type="entry name" value="AdoMet_MTases"/>
    <property type="match status" value="1"/>
</dbReference>
<evidence type="ECO:0000256" key="2">
    <source>
        <dbReference type="ARBA" id="ARBA00022603"/>
    </source>
</evidence>
<dbReference type="InterPro" id="IPR013216">
    <property type="entry name" value="Methyltransf_11"/>
</dbReference>
<protein>
    <submittedName>
        <fullName evidence="5">Methyltransferase domain-containing protein</fullName>
    </submittedName>
</protein>
<name>A0ABP5GLT3_9ACTN</name>
<accession>A0ABP5GLT3</accession>
<keyword evidence="3" id="KW-0808">Transferase</keyword>
<dbReference type="InterPro" id="IPR029063">
    <property type="entry name" value="SAM-dependent_MTases_sf"/>
</dbReference>
<evidence type="ECO:0000313" key="5">
    <source>
        <dbReference type="EMBL" id="GAA2048744.1"/>
    </source>
</evidence>
<keyword evidence="2 5" id="KW-0489">Methyltransferase</keyword>
<evidence type="ECO:0000313" key="6">
    <source>
        <dbReference type="Proteomes" id="UP001500751"/>
    </source>
</evidence>
<dbReference type="Gene3D" id="3.40.50.150">
    <property type="entry name" value="Vaccinia Virus protein VP39"/>
    <property type="match status" value="1"/>
</dbReference>
<comment type="similarity">
    <text evidence="1">Belongs to the methyltransferase superfamily.</text>
</comment>
<evidence type="ECO:0000256" key="3">
    <source>
        <dbReference type="ARBA" id="ARBA00022679"/>
    </source>
</evidence>
<evidence type="ECO:0000256" key="1">
    <source>
        <dbReference type="ARBA" id="ARBA00008361"/>
    </source>
</evidence>
<dbReference type="GO" id="GO:0032259">
    <property type="term" value="P:methylation"/>
    <property type="evidence" value="ECO:0007669"/>
    <property type="project" value="UniProtKB-KW"/>
</dbReference>
<dbReference type="SUPFAM" id="SSF53335">
    <property type="entry name" value="S-adenosyl-L-methionine-dependent methyltransferases"/>
    <property type="match status" value="1"/>
</dbReference>
<proteinExistence type="inferred from homology"/>
<dbReference type="PANTHER" id="PTHR44942">
    <property type="entry name" value="METHYLTRANSF_11 DOMAIN-CONTAINING PROTEIN"/>
    <property type="match status" value="1"/>
</dbReference>
<dbReference type="GO" id="GO:0008168">
    <property type="term" value="F:methyltransferase activity"/>
    <property type="evidence" value="ECO:0007669"/>
    <property type="project" value="UniProtKB-KW"/>
</dbReference>
<reference evidence="6" key="1">
    <citation type="journal article" date="2019" name="Int. J. Syst. Evol. Microbiol.">
        <title>The Global Catalogue of Microorganisms (GCM) 10K type strain sequencing project: providing services to taxonomists for standard genome sequencing and annotation.</title>
        <authorList>
            <consortium name="The Broad Institute Genomics Platform"/>
            <consortium name="The Broad Institute Genome Sequencing Center for Infectious Disease"/>
            <person name="Wu L."/>
            <person name="Ma J."/>
        </authorList>
    </citation>
    <scope>NUCLEOTIDE SEQUENCE [LARGE SCALE GENOMIC DNA]</scope>
    <source>
        <strain evidence="6">JCM 16014</strain>
    </source>
</reference>
<feature type="domain" description="Methyltransferase type 11" evidence="4">
    <location>
        <begin position="63"/>
        <end position="153"/>
    </location>
</feature>
<organism evidence="5 6">
    <name type="scientific">Catenulispora yoronensis</name>
    <dbReference type="NCBI Taxonomy" id="450799"/>
    <lineage>
        <taxon>Bacteria</taxon>
        <taxon>Bacillati</taxon>
        <taxon>Actinomycetota</taxon>
        <taxon>Actinomycetes</taxon>
        <taxon>Catenulisporales</taxon>
        <taxon>Catenulisporaceae</taxon>
        <taxon>Catenulispora</taxon>
    </lineage>
</organism>
<evidence type="ECO:0000259" key="4">
    <source>
        <dbReference type="Pfam" id="PF08241"/>
    </source>
</evidence>
<comment type="caution">
    <text evidence="5">The sequence shown here is derived from an EMBL/GenBank/DDBJ whole genome shotgun (WGS) entry which is preliminary data.</text>
</comment>
<dbReference type="Proteomes" id="UP001500751">
    <property type="component" value="Unassembled WGS sequence"/>
</dbReference>
<dbReference type="Pfam" id="PF08241">
    <property type="entry name" value="Methyltransf_11"/>
    <property type="match status" value="1"/>
</dbReference>
<dbReference type="PANTHER" id="PTHR44942:SF4">
    <property type="entry name" value="METHYLTRANSFERASE TYPE 11 DOMAIN-CONTAINING PROTEIN"/>
    <property type="match status" value="1"/>
</dbReference>
<gene>
    <name evidence="5" type="ORF">GCM10009839_63050</name>
</gene>
<keyword evidence="6" id="KW-1185">Reference proteome</keyword>
<sequence length="257" mass="27493">MGHMSTSSLLAVLDAGDAQPQSVALRSRSYELLGYCADHADSTDHADHTDHTDSTDRADHTVVDVGCGGGRAVAELADRGARALGVDPDPVMIAAARDRWPAAEFRLGGAYDLPLETGSAAGYRADKVLHLLDDPPRALAEARRVLAPGGRAVLLGSDWDTIVIDSDDPAATRRLVHAKADTFPSPRVARRHRALLLDAGFTNVVVEVHTLLLTGDLALALLRRLTDDEGWLAEQADRARRDRIFVALPMFVAAGEA</sequence>